<keyword evidence="4" id="KW-1185">Reference proteome</keyword>
<dbReference type="Gene3D" id="3.10.350.10">
    <property type="entry name" value="LysM domain"/>
    <property type="match status" value="1"/>
</dbReference>
<feature type="domain" description="LysM" evidence="2">
    <location>
        <begin position="53"/>
        <end position="104"/>
    </location>
</feature>
<dbReference type="OrthoDB" id="1716479at2"/>
<keyword evidence="1" id="KW-0472">Membrane</keyword>
<dbReference type="PATRIC" id="fig|1235802.3.peg.510"/>
<dbReference type="Proteomes" id="UP000012589">
    <property type="component" value="Unassembled WGS sequence"/>
</dbReference>
<gene>
    <name evidence="3" type="ORF">C823_00486</name>
</gene>
<dbReference type="SUPFAM" id="SSF54106">
    <property type="entry name" value="LysM domain"/>
    <property type="match status" value="1"/>
</dbReference>
<comment type="caution">
    <text evidence="3">The sequence shown here is derived from an EMBL/GenBank/DDBJ whole genome shotgun (WGS) entry which is preliminary data.</text>
</comment>
<feature type="transmembrane region" description="Helical" evidence="1">
    <location>
        <begin position="12"/>
        <end position="34"/>
    </location>
</feature>
<evidence type="ECO:0000313" key="4">
    <source>
        <dbReference type="Proteomes" id="UP000012589"/>
    </source>
</evidence>
<accession>N2BF28</accession>
<organism evidence="3 4">
    <name type="scientific">Eubacterium plexicaudatum ASF492</name>
    <dbReference type="NCBI Taxonomy" id="1235802"/>
    <lineage>
        <taxon>Bacteria</taxon>
        <taxon>Bacillati</taxon>
        <taxon>Bacillota</taxon>
        <taxon>Clostridia</taxon>
        <taxon>Eubacteriales</taxon>
        <taxon>Eubacteriaceae</taxon>
        <taxon>Eubacterium</taxon>
    </lineage>
</organism>
<proteinExistence type="predicted"/>
<dbReference type="AlphaFoldDB" id="N2BF28"/>
<evidence type="ECO:0000313" key="3">
    <source>
        <dbReference type="EMBL" id="EMZ37143.1"/>
    </source>
</evidence>
<evidence type="ECO:0000259" key="2">
    <source>
        <dbReference type="PROSITE" id="PS51782"/>
    </source>
</evidence>
<protein>
    <recommendedName>
        <fullName evidence="2">LysM domain-containing protein</fullName>
    </recommendedName>
</protein>
<dbReference type="STRING" id="1235802.C823_00486"/>
<keyword evidence="1" id="KW-1133">Transmembrane helix</keyword>
<dbReference type="HOGENOM" id="CLU_136034_1_1_9"/>
<dbReference type="EMBL" id="AQFT01000014">
    <property type="protein sequence ID" value="EMZ37143.1"/>
    <property type="molecule type" value="Genomic_DNA"/>
</dbReference>
<dbReference type="PROSITE" id="PS51782">
    <property type="entry name" value="LYSM"/>
    <property type="match status" value="1"/>
</dbReference>
<name>N2BF28_9FIRM</name>
<dbReference type="InterPro" id="IPR018392">
    <property type="entry name" value="LysM"/>
</dbReference>
<sequence length="108" mass="12973">MKNALMRNIKNKIVTIFIFLQILFFLFCIITISFKRMPHTANSRRESKTERYTSVRVCSGESLWEISGRFYSEEYENMRSYVHKIMKLNNLSDEDIYSGTYLIIPYYD</sequence>
<dbReference type="Pfam" id="PF01476">
    <property type="entry name" value="LysM"/>
    <property type="match status" value="1"/>
</dbReference>
<evidence type="ECO:0000256" key="1">
    <source>
        <dbReference type="SAM" id="Phobius"/>
    </source>
</evidence>
<dbReference type="InterPro" id="IPR036779">
    <property type="entry name" value="LysM_dom_sf"/>
</dbReference>
<reference evidence="3 4" key="1">
    <citation type="journal article" date="2014" name="Genome Announc.">
        <title>Draft genome sequences of the altered schaedler flora, a defined bacterial community from gnotobiotic mice.</title>
        <authorList>
            <person name="Wannemuehler M.J."/>
            <person name="Overstreet A.M."/>
            <person name="Ward D.V."/>
            <person name="Phillips G.J."/>
        </authorList>
    </citation>
    <scope>NUCLEOTIDE SEQUENCE [LARGE SCALE GENOMIC DNA]</scope>
    <source>
        <strain evidence="3 4">ASF492</strain>
    </source>
</reference>
<keyword evidence="1" id="KW-0812">Transmembrane</keyword>